<feature type="region of interest" description="Disordered" evidence="1">
    <location>
        <begin position="1634"/>
        <end position="1696"/>
    </location>
</feature>
<organism evidence="4 5">
    <name type="scientific">Planoprotostelium fungivorum</name>
    <dbReference type="NCBI Taxonomy" id="1890364"/>
    <lineage>
        <taxon>Eukaryota</taxon>
        <taxon>Amoebozoa</taxon>
        <taxon>Evosea</taxon>
        <taxon>Variosea</taxon>
        <taxon>Cavosteliida</taxon>
        <taxon>Cavosteliaceae</taxon>
        <taxon>Planoprotostelium</taxon>
    </lineage>
</organism>
<keyword evidence="2" id="KW-0812">Transmembrane</keyword>
<protein>
    <submittedName>
        <fullName evidence="4">Putative extracellular nuclease</fullName>
    </submittedName>
</protein>
<feature type="transmembrane region" description="Helical" evidence="2">
    <location>
        <begin position="7"/>
        <end position="34"/>
    </location>
</feature>
<dbReference type="EMBL" id="MDYQ01000134">
    <property type="protein sequence ID" value="PRP80933.1"/>
    <property type="molecule type" value="Genomic_DNA"/>
</dbReference>
<reference evidence="4 5" key="1">
    <citation type="journal article" date="2018" name="Genome Biol. Evol.">
        <title>Multiple Roots of Fruiting Body Formation in Amoebozoa.</title>
        <authorList>
            <person name="Hillmann F."/>
            <person name="Forbes G."/>
            <person name="Novohradska S."/>
            <person name="Ferling I."/>
            <person name="Riege K."/>
            <person name="Groth M."/>
            <person name="Westermann M."/>
            <person name="Marz M."/>
            <person name="Spaller T."/>
            <person name="Winckler T."/>
            <person name="Schaap P."/>
            <person name="Glockner G."/>
        </authorList>
    </citation>
    <scope>NUCLEOTIDE SEQUENCE [LARGE SCALE GENOMIC DNA]</scope>
    <source>
        <strain evidence="4 5">Jena</strain>
    </source>
</reference>
<dbReference type="SMART" id="SM00710">
    <property type="entry name" value="PbH1"/>
    <property type="match status" value="21"/>
</dbReference>
<sequence>MTNLKPLWLLTSVLFTIFTILALASTIGVPIWIWNTAYPAGSAGEPIFLPSEESLILNGTIGPDPTDFKLYRWDHKPWSGSDKLSVVICILEPKQSNSDHSFLNLYANEAAIPFTLSDTRYIKHVHSDLDSCTSDMTSCGGSFYIGLGINQTVYHAKNLKSPNLKLNYTISVSSVEGGDGCFVLGGGYSAGERISKLKFIHETVAPKIKLIHISWNTFPLLHPPTLSCLLLLLLSSCGQLFRIRNSKKQTTSSPAEEWRLKDNHRRERRHMNRKLVVEDLSPALLSDRSYERRPHHKSLPFNCVEQSMRVFCIILFFARVFAQYYATADTPAALSAAVTAGSAYAFATIQLAAGSYTGSLTLAGSTSWYLTSSNSAVISGAVTSSGPLVVNGITFTSSAATAIQLTGAASCQITSCTFTGNAAGSISSTSAVTVQLDSSTFTNNGGGVINLAAGSTFISTNNQFTNNGCPLGNVFVASGVTTIISGCTFSSNCGAVSMTSTSVAIVTGNTFTNSSNSNSALTINSGVTTVYNNTFSLNKLTGANGSAINLVGATAVVQLCTFTDNTVTNGNGGGVSVTNLGNLTLISSTFLRNSAIKGGSTPYSGGGVYCASGSSVTVTSSRFEANAANYGGGLGDYVASPVTFCQFNMNSATVISNTADVAGAGMYIAGTLSITSSTITLNNAASGAGGGMYLSGANSKTITSNTISSNNAYSGGGIAAVGVNPLQLTSSTLQSNTANLGAAALFNTSTFTVSSSVLTSNGGATGAGLYVYQGTSGTLLNSNFDTNTATTTVSGLSNLGGGALISSLTTLTINNCTFSNNIAGLGGAGLAVTGVTTFTSTTLTTNNNTVNGIVSATPNTEGGAAIRLMNVGSFTMTTTTANSNTVNSQAGQLSNFSSGGAILVVGSQGTINGVTSRLNSAAGCGGAIYSTTSVLQVVGASMDKNYGSQAGGAVYTSGTNLTIGNSAIFNNNANITTSGGGLYLKNSSSSSLYNLTMFSNIGGLGGAAYFAHSTFRMDNCSFTFNRAASSSPGGAISGVGSNAVANNIIVTNNVAASSAGGIYWSLGSLVYNGGNISSNVATANGGGISVINGTTIQLNNVVMYNNTAGGNGGSLHTQYTNSPNGVTLNNAAIVSNTAINGGGIYSDQSSVTGTGGQMTSNVASSGSGGAGYITMQSAGAGLSLTSMDHLNNNAALNGGAYFVAGYNSANAPASFNSIRFNNHVANVGGVFYLNSGGQVSLNLCNSTNSVALSAISGGGFANMNSGSSSGYIYLGNSIVSSATSLSSGGAIRALLNPTDTGVIQLLNSKILNCTSGQGGAIASSYSQVVMKNSELSYNTANTTSGGAVHMNGIINLNNVVLKANVATARGGALNFPTGASTNAIINGCLFSGNVAPIGGAVSTTSSVINMAYTNMTGNSATIYNEGMLTMQSMYVLSGSTTGSQSATIYHKSGNLILTGTTLNSNNAGADGVLRVDSGVVIVNNDIFSSNTAAASSFLNSVVTNGGAVMIVNGQFVDASKQLYASTRQLVSLVFAACTLLVSFLVLLQPAGQLQVETVSISSPQQLPQAAAASPSEMQRVVIRPLERRETFHPCILDKEKNQEETFWRRRAPSLGPPSKRTSLDDEVVQSRFPTIQGTMTHTMYSRPPSNRRHTLGSNHYSHGSGSGWTPRPHAKSSPVSPNRLPTEESSFPYRDL</sequence>
<dbReference type="Pfam" id="PF13229">
    <property type="entry name" value="Beta_helix"/>
    <property type="match status" value="2"/>
</dbReference>
<evidence type="ECO:0000259" key="3">
    <source>
        <dbReference type="Pfam" id="PF13229"/>
    </source>
</evidence>
<dbReference type="InterPro" id="IPR012334">
    <property type="entry name" value="Pectin_lyas_fold"/>
</dbReference>
<dbReference type="InterPro" id="IPR011050">
    <property type="entry name" value="Pectin_lyase_fold/virulence"/>
</dbReference>
<evidence type="ECO:0000313" key="5">
    <source>
        <dbReference type="Proteomes" id="UP000241769"/>
    </source>
</evidence>
<feature type="region of interest" description="Disordered" evidence="1">
    <location>
        <begin position="1607"/>
        <end position="1626"/>
    </location>
</feature>
<dbReference type="SUPFAM" id="SSF51126">
    <property type="entry name" value="Pectin lyase-like"/>
    <property type="match status" value="4"/>
</dbReference>
<dbReference type="InterPro" id="IPR039448">
    <property type="entry name" value="Beta_helix"/>
</dbReference>
<comment type="caution">
    <text evidence="4">The sequence shown here is derived from an EMBL/GenBank/DDBJ whole genome shotgun (WGS) entry which is preliminary data.</text>
</comment>
<gene>
    <name evidence="4" type="ORF">PROFUN_11262</name>
</gene>
<dbReference type="InParanoid" id="A0A2P6NAG5"/>
<keyword evidence="5" id="KW-1185">Reference proteome</keyword>
<dbReference type="PANTHER" id="PTHR11319">
    <property type="entry name" value="G PROTEIN-COUPLED RECEPTOR-RELATED"/>
    <property type="match status" value="1"/>
</dbReference>
<evidence type="ECO:0000256" key="2">
    <source>
        <dbReference type="SAM" id="Phobius"/>
    </source>
</evidence>
<evidence type="ECO:0000313" key="4">
    <source>
        <dbReference type="EMBL" id="PRP80933.1"/>
    </source>
</evidence>
<dbReference type="InterPro" id="IPR006626">
    <property type="entry name" value="PbH1"/>
</dbReference>
<keyword evidence="2" id="KW-1133">Transmembrane helix</keyword>
<accession>A0A2P6NAG5</accession>
<feature type="compositionally biased region" description="Polar residues" evidence="1">
    <location>
        <begin position="1634"/>
        <end position="1643"/>
    </location>
</feature>
<proteinExistence type="predicted"/>
<feature type="domain" description="Right handed beta helix" evidence="3">
    <location>
        <begin position="676"/>
        <end position="849"/>
    </location>
</feature>
<feature type="domain" description="Right handed beta helix" evidence="3">
    <location>
        <begin position="386"/>
        <end position="535"/>
    </location>
</feature>
<dbReference type="Gene3D" id="2.160.20.10">
    <property type="entry name" value="Single-stranded right-handed beta-helix, Pectin lyase-like"/>
    <property type="match status" value="2"/>
</dbReference>
<dbReference type="PANTHER" id="PTHR11319:SF35">
    <property type="entry name" value="OUTER MEMBRANE PROTEIN PMPC-RELATED"/>
    <property type="match status" value="1"/>
</dbReference>
<dbReference type="STRING" id="1890364.A0A2P6NAG5"/>
<name>A0A2P6NAG5_9EUKA</name>
<dbReference type="Proteomes" id="UP000241769">
    <property type="component" value="Unassembled WGS sequence"/>
</dbReference>
<evidence type="ECO:0000256" key="1">
    <source>
        <dbReference type="SAM" id="MobiDB-lite"/>
    </source>
</evidence>
<keyword evidence="2" id="KW-0472">Membrane</keyword>